<evidence type="ECO:0000256" key="1">
    <source>
        <dbReference type="ARBA" id="ARBA00004613"/>
    </source>
</evidence>
<feature type="compositionally biased region" description="Basic and acidic residues" evidence="4">
    <location>
        <begin position="21"/>
        <end position="31"/>
    </location>
</feature>
<evidence type="ECO:0000256" key="2">
    <source>
        <dbReference type="ARBA" id="ARBA00022525"/>
    </source>
</evidence>
<sequence>KSASFCNGVPSIPGTPGIPGRDGRDGRDGAKGDPGMPGDTGPQGPPGPTGANGVKGEQGAPGPKEESGSSGMLANRNWRERAWKNLDDNRDHGLIKVLCISRVFIQRRIVNFSQEPVPYYNLTTACCKRWYFTFNGAECPLPLTVLCKCGNVTLTMFTVFAVLRGIVTTFTKEGCAWDSRLVIVNMESLVMPPRAGSLCSGSLLKKFLKLK</sequence>
<dbReference type="InterPro" id="IPR057873">
    <property type="entry name" value="CTHRC1_C"/>
</dbReference>
<name>A0ABN8SD56_9CNID</name>
<accession>A0ABN8SD56</accession>
<keyword evidence="3" id="KW-0176">Collagen</keyword>
<dbReference type="InterPro" id="IPR050392">
    <property type="entry name" value="Collagen/C1q_domain"/>
</dbReference>
<dbReference type="Proteomes" id="UP001159405">
    <property type="component" value="Unassembled WGS sequence"/>
</dbReference>
<keyword evidence="7" id="KW-1185">Reference proteome</keyword>
<protein>
    <recommendedName>
        <fullName evidence="5">CTHRC1 C-terminal domain-containing protein</fullName>
    </recommendedName>
</protein>
<reference evidence="6 7" key="1">
    <citation type="submission" date="2022-05" db="EMBL/GenBank/DDBJ databases">
        <authorList>
            <consortium name="Genoscope - CEA"/>
            <person name="William W."/>
        </authorList>
    </citation>
    <scope>NUCLEOTIDE SEQUENCE [LARGE SCALE GENOMIC DNA]</scope>
</reference>
<evidence type="ECO:0000256" key="4">
    <source>
        <dbReference type="SAM" id="MobiDB-lite"/>
    </source>
</evidence>
<dbReference type="InterPro" id="IPR008160">
    <property type="entry name" value="Collagen"/>
</dbReference>
<feature type="non-terminal residue" evidence="6">
    <location>
        <position position="1"/>
    </location>
</feature>
<evidence type="ECO:0000313" key="6">
    <source>
        <dbReference type="EMBL" id="CAH3189518.1"/>
    </source>
</evidence>
<gene>
    <name evidence="6" type="ORF">PLOB_00044019</name>
</gene>
<dbReference type="PANTHER" id="PTHR15427">
    <property type="entry name" value="EMILIN ELASTIN MICROFIBRIL INTERFACE-LOCATED PROTEIN ELASTIN MICROFIBRIL INTERFACER"/>
    <property type="match status" value="1"/>
</dbReference>
<dbReference type="EMBL" id="CALNXK010000730">
    <property type="protein sequence ID" value="CAH3189518.1"/>
    <property type="molecule type" value="Genomic_DNA"/>
</dbReference>
<organism evidence="6 7">
    <name type="scientific">Porites lobata</name>
    <dbReference type="NCBI Taxonomy" id="104759"/>
    <lineage>
        <taxon>Eukaryota</taxon>
        <taxon>Metazoa</taxon>
        <taxon>Cnidaria</taxon>
        <taxon>Anthozoa</taxon>
        <taxon>Hexacorallia</taxon>
        <taxon>Scleractinia</taxon>
        <taxon>Fungiina</taxon>
        <taxon>Poritidae</taxon>
        <taxon>Porites</taxon>
    </lineage>
</organism>
<comment type="subcellular location">
    <subcellularLocation>
        <location evidence="1">Secreted</location>
    </subcellularLocation>
</comment>
<evidence type="ECO:0000313" key="7">
    <source>
        <dbReference type="Proteomes" id="UP001159405"/>
    </source>
</evidence>
<dbReference type="Pfam" id="PF01391">
    <property type="entry name" value="Collagen"/>
    <property type="match status" value="1"/>
</dbReference>
<evidence type="ECO:0000259" key="5">
    <source>
        <dbReference type="Pfam" id="PF25815"/>
    </source>
</evidence>
<feature type="domain" description="CTHRC1 C-terminal" evidence="5">
    <location>
        <begin position="75"/>
        <end position="145"/>
    </location>
</feature>
<feature type="non-terminal residue" evidence="6">
    <location>
        <position position="211"/>
    </location>
</feature>
<feature type="region of interest" description="Disordered" evidence="4">
    <location>
        <begin position="1"/>
        <end position="73"/>
    </location>
</feature>
<comment type="caution">
    <text evidence="6">The sequence shown here is derived from an EMBL/GenBank/DDBJ whole genome shotgun (WGS) entry which is preliminary data.</text>
</comment>
<feature type="compositionally biased region" description="Low complexity" evidence="4">
    <location>
        <begin position="33"/>
        <end position="42"/>
    </location>
</feature>
<evidence type="ECO:0000256" key="3">
    <source>
        <dbReference type="ARBA" id="ARBA00023119"/>
    </source>
</evidence>
<proteinExistence type="predicted"/>
<dbReference type="Pfam" id="PF25815">
    <property type="entry name" value="CTHRC1_C"/>
    <property type="match status" value="1"/>
</dbReference>
<dbReference type="PANTHER" id="PTHR15427:SF52">
    <property type="entry name" value="C1Q DOMAIN-CONTAINING PROTEIN"/>
    <property type="match status" value="1"/>
</dbReference>
<keyword evidence="2" id="KW-0964">Secreted</keyword>